<name>A0ABN8QI61_9CNID</name>
<feature type="region of interest" description="Disordered" evidence="1">
    <location>
        <begin position="192"/>
        <end position="235"/>
    </location>
</feature>
<feature type="non-terminal residue" evidence="2">
    <location>
        <position position="1"/>
    </location>
</feature>
<feature type="compositionally biased region" description="Polar residues" evidence="1">
    <location>
        <begin position="220"/>
        <end position="232"/>
    </location>
</feature>
<feature type="compositionally biased region" description="Basic and acidic residues" evidence="1">
    <location>
        <begin position="208"/>
        <end position="219"/>
    </location>
</feature>
<evidence type="ECO:0000256" key="1">
    <source>
        <dbReference type="SAM" id="MobiDB-lite"/>
    </source>
</evidence>
<comment type="caution">
    <text evidence="2">The sequence shown here is derived from an EMBL/GenBank/DDBJ whole genome shotgun (WGS) entry which is preliminary data.</text>
</comment>
<keyword evidence="3" id="KW-1185">Reference proteome</keyword>
<proteinExistence type="predicted"/>
<evidence type="ECO:0008006" key="4">
    <source>
        <dbReference type="Google" id="ProtNLM"/>
    </source>
</evidence>
<sequence>RDRNWSKCDLRNKGGIAICTRNNLSVIDVYRSNLYEFICLTVSLPSGNCILLSGLNHPPKTTYQECDLMDYLVNFFDTKLDKHPNISIVCGGDLNRLDLTRLKRITDGSPWIYSSSGQKNLSLFVRKCNSRIVVSTGSELFTLLLFNIFLNDLEIKLGNETLGFKYADDCTIIALNLPEDAESPNLRTDEFSETELVDDQGPAPQQLDARETDCIDDSKVSGTTKPPSSKATDNGRYAVKADSNKAGGLLPLLYLCHDSKVMLVVNLKANWGLCNGAVGKVVDIVYKDGRRPNDHPALLPDVVLVRFQGYRGPPNRNEDPTVVPIVPFH</sequence>
<protein>
    <recommendedName>
        <fullName evidence="4">Endonuclease/exonuclease/phosphatase domain-containing protein</fullName>
    </recommendedName>
</protein>
<evidence type="ECO:0000313" key="2">
    <source>
        <dbReference type="EMBL" id="CAH3163202.1"/>
    </source>
</evidence>
<dbReference type="Proteomes" id="UP001159405">
    <property type="component" value="Unassembled WGS sequence"/>
</dbReference>
<gene>
    <name evidence="2" type="ORF">PLOB_00005693</name>
</gene>
<accession>A0ABN8QI61</accession>
<dbReference type="EMBL" id="CALNXK010000125">
    <property type="protein sequence ID" value="CAH3163202.1"/>
    <property type="molecule type" value="Genomic_DNA"/>
</dbReference>
<reference evidence="2 3" key="1">
    <citation type="submission" date="2022-05" db="EMBL/GenBank/DDBJ databases">
        <authorList>
            <consortium name="Genoscope - CEA"/>
            <person name="William W."/>
        </authorList>
    </citation>
    <scope>NUCLEOTIDE SEQUENCE [LARGE SCALE GENOMIC DNA]</scope>
</reference>
<evidence type="ECO:0000313" key="3">
    <source>
        <dbReference type="Proteomes" id="UP001159405"/>
    </source>
</evidence>
<organism evidence="2 3">
    <name type="scientific">Porites lobata</name>
    <dbReference type="NCBI Taxonomy" id="104759"/>
    <lineage>
        <taxon>Eukaryota</taxon>
        <taxon>Metazoa</taxon>
        <taxon>Cnidaria</taxon>
        <taxon>Anthozoa</taxon>
        <taxon>Hexacorallia</taxon>
        <taxon>Scleractinia</taxon>
        <taxon>Fungiina</taxon>
        <taxon>Poritidae</taxon>
        <taxon>Porites</taxon>
    </lineage>
</organism>